<dbReference type="Pfam" id="PF07715">
    <property type="entry name" value="Plug"/>
    <property type="match status" value="1"/>
</dbReference>
<dbReference type="PANTHER" id="PTHR32552:SF74">
    <property type="entry name" value="HYDROXAMATE SIDEROPHORE RECEPTOR FHUE"/>
    <property type="match status" value="1"/>
</dbReference>
<feature type="domain" description="TonB-dependent receptor-like beta-barrel" evidence="13">
    <location>
        <begin position="267"/>
        <end position="677"/>
    </location>
</feature>
<name>A0ABT3ZKP8_9BURK</name>
<dbReference type="Proteomes" id="UP001082899">
    <property type="component" value="Unassembled WGS sequence"/>
</dbReference>
<keyword evidence="8 15" id="KW-0675">Receptor</keyword>
<dbReference type="SUPFAM" id="SSF56935">
    <property type="entry name" value="Porins"/>
    <property type="match status" value="1"/>
</dbReference>
<evidence type="ECO:0000256" key="2">
    <source>
        <dbReference type="ARBA" id="ARBA00009810"/>
    </source>
</evidence>
<evidence type="ECO:0000259" key="13">
    <source>
        <dbReference type="Pfam" id="PF00593"/>
    </source>
</evidence>
<evidence type="ECO:0000256" key="10">
    <source>
        <dbReference type="PROSITE-ProRule" id="PRU01360"/>
    </source>
</evidence>
<dbReference type="EMBL" id="JAPMXC010000001">
    <property type="protein sequence ID" value="MCY0386850.1"/>
    <property type="molecule type" value="Genomic_DNA"/>
</dbReference>
<keyword evidence="16" id="KW-1185">Reference proteome</keyword>
<keyword evidence="4 10" id="KW-1134">Transmembrane beta strand</keyword>
<evidence type="ECO:0000256" key="5">
    <source>
        <dbReference type="ARBA" id="ARBA00022692"/>
    </source>
</evidence>
<feature type="chain" id="PRO_5045249618" evidence="12">
    <location>
        <begin position="23"/>
        <end position="709"/>
    </location>
</feature>
<evidence type="ECO:0000256" key="3">
    <source>
        <dbReference type="ARBA" id="ARBA00022448"/>
    </source>
</evidence>
<evidence type="ECO:0000259" key="14">
    <source>
        <dbReference type="Pfam" id="PF07715"/>
    </source>
</evidence>
<dbReference type="Gene3D" id="2.40.170.20">
    <property type="entry name" value="TonB-dependent receptor, beta-barrel domain"/>
    <property type="match status" value="1"/>
</dbReference>
<evidence type="ECO:0000313" key="15">
    <source>
        <dbReference type="EMBL" id="MCY0386850.1"/>
    </source>
</evidence>
<dbReference type="Pfam" id="PF00593">
    <property type="entry name" value="TonB_dep_Rec_b-barrel"/>
    <property type="match status" value="1"/>
</dbReference>
<keyword evidence="6 11" id="KW-0798">TonB box</keyword>
<dbReference type="PROSITE" id="PS52016">
    <property type="entry name" value="TONB_DEPENDENT_REC_3"/>
    <property type="match status" value="1"/>
</dbReference>
<dbReference type="InterPro" id="IPR010105">
    <property type="entry name" value="TonB_sidphr_rcpt"/>
</dbReference>
<dbReference type="InterPro" id="IPR000531">
    <property type="entry name" value="Beta-barrel_TonB"/>
</dbReference>
<feature type="domain" description="TonB-dependent receptor plug" evidence="14">
    <location>
        <begin position="68"/>
        <end position="166"/>
    </location>
</feature>
<keyword evidence="12" id="KW-0732">Signal</keyword>
<keyword evidence="5 10" id="KW-0812">Transmembrane</keyword>
<organism evidence="15 16">
    <name type="scientific">Robbsia betulipollinis</name>
    <dbReference type="NCBI Taxonomy" id="2981849"/>
    <lineage>
        <taxon>Bacteria</taxon>
        <taxon>Pseudomonadati</taxon>
        <taxon>Pseudomonadota</taxon>
        <taxon>Betaproteobacteria</taxon>
        <taxon>Burkholderiales</taxon>
        <taxon>Burkholderiaceae</taxon>
        <taxon>Robbsia</taxon>
    </lineage>
</organism>
<dbReference type="InterPro" id="IPR037066">
    <property type="entry name" value="Plug_dom_sf"/>
</dbReference>
<evidence type="ECO:0000256" key="6">
    <source>
        <dbReference type="ARBA" id="ARBA00023077"/>
    </source>
</evidence>
<dbReference type="InterPro" id="IPR036942">
    <property type="entry name" value="Beta-barrel_TonB_sf"/>
</dbReference>
<evidence type="ECO:0000313" key="16">
    <source>
        <dbReference type="Proteomes" id="UP001082899"/>
    </source>
</evidence>
<comment type="subcellular location">
    <subcellularLocation>
        <location evidence="1 10">Cell outer membrane</location>
        <topology evidence="1 10">Multi-pass membrane protein</topology>
    </subcellularLocation>
</comment>
<comment type="caution">
    <text evidence="15">The sequence shown here is derived from an EMBL/GenBank/DDBJ whole genome shotgun (WGS) entry which is preliminary data.</text>
</comment>
<evidence type="ECO:0000256" key="9">
    <source>
        <dbReference type="ARBA" id="ARBA00023237"/>
    </source>
</evidence>
<evidence type="ECO:0000256" key="4">
    <source>
        <dbReference type="ARBA" id="ARBA00022452"/>
    </source>
</evidence>
<accession>A0ABT3ZKP8</accession>
<dbReference type="NCBIfam" id="TIGR01783">
    <property type="entry name" value="TonB-siderophor"/>
    <property type="match status" value="1"/>
</dbReference>
<dbReference type="Gene3D" id="2.170.130.10">
    <property type="entry name" value="TonB-dependent receptor, plug domain"/>
    <property type="match status" value="1"/>
</dbReference>
<dbReference type="CDD" id="cd01347">
    <property type="entry name" value="ligand_gated_channel"/>
    <property type="match status" value="1"/>
</dbReference>
<evidence type="ECO:0000256" key="12">
    <source>
        <dbReference type="SAM" id="SignalP"/>
    </source>
</evidence>
<sequence>MSLKLTPLAVALFAIGITPANAQTASGATQQGALPTVEVTATPDATTEGAGSYAARTATVAGKTVQTLKEVPNSVSVVTRDRMDDQNVTTIQDALRYVTGVESIDYGDGTAYFKARGNLLGVEFDGVSMGSGLQYLQQFDLAIYDRIEVLRGPSGVLDGAGDPGGTVNLVRKRALDTFHVSTETQIDSFGSARQMVDVTGPLNKDGSLRGRAVLVGSDGLQSVEGTRKKEVTLYGTLEYDFTPRTTLSVSGGYQVNPISGLDYGVGGVLNSDQTAVTGRLPTSYSRNFSPSWNSSYTSLQEANANLVHRFENGWKSQTSLFYRHELLKADYAYSGEGVTADGLSYYGEQRQRNGYDWFGADTNVSGPVQLFGQTDTFTIGANYALESYTQQSGYVSLNGPYADGQYSVYDPNAVTKTDVPFTYGTNNRVEQYGVYAQGRIHITKPLTLVLGVREAFLQQTSQSILPTASDWDTQAQVNHRFLPSAGVVYDITPALTAYANYSRFLVAQTDTTYTGAGLPPRTGEQYEVGLKGNFLNNRLSATAALFRINDSDRAVSDPDHPDYYVDAGKARDQGFELEVTGQPLPNWNVFAGYTYLNVHYENDTADLTDGTDPKHLFKLWTNYKFTQGPLNNFTVGGGMLAQTRISRGVEQGAYAIFNAQVGYRFNRHVSASLQLNNMFDRRYYLRPPGSFYSVFGDRRNVMLTVRSDF</sequence>
<gene>
    <name evidence="15" type="ORF">OVY01_06310</name>
</gene>
<dbReference type="InterPro" id="IPR039426">
    <property type="entry name" value="TonB-dep_rcpt-like"/>
</dbReference>
<comment type="similarity">
    <text evidence="2 10 11">Belongs to the TonB-dependent receptor family.</text>
</comment>
<dbReference type="InterPro" id="IPR012910">
    <property type="entry name" value="Plug_dom"/>
</dbReference>
<evidence type="ECO:0000256" key="11">
    <source>
        <dbReference type="RuleBase" id="RU003357"/>
    </source>
</evidence>
<evidence type="ECO:0000256" key="8">
    <source>
        <dbReference type="ARBA" id="ARBA00023170"/>
    </source>
</evidence>
<dbReference type="RefSeq" id="WP_267846496.1">
    <property type="nucleotide sequence ID" value="NZ_JAPMXC010000001.1"/>
</dbReference>
<reference evidence="15" key="1">
    <citation type="submission" date="2022-11" db="EMBL/GenBank/DDBJ databases">
        <title>Robbsia betulipollinis sp. nov., isolated from pollen of birch (Betula pendula).</title>
        <authorList>
            <person name="Shi H."/>
            <person name="Ambika Manirajan B."/>
            <person name="Ratering S."/>
            <person name="Geissler-Plaum R."/>
            <person name="Schnell S."/>
        </authorList>
    </citation>
    <scope>NUCLEOTIDE SEQUENCE</scope>
    <source>
        <strain evidence="15">Bb-Pol-6</strain>
    </source>
</reference>
<evidence type="ECO:0000256" key="7">
    <source>
        <dbReference type="ARBA" id="ARBA00023136"/>
    </source>
</evidence>
<proteinExistence type="inferred from homology"/>
<keyword evidence="7 10" id="KW-0472">Membrane</keyword>
<protein>
    <submittedName>
        <fullName evidence="15">TonB-dependent siderophore receptor</fullName>
    </submittedName>
</protein>
<evidence type="ECO:0000256" key="1">
    <source>
        <dbReference type="ARBA" id="ARBA00004571"/>
    </source>
</evidence>
<dbReference type="PANTHER" id="PTHR32552">
    <property type="entry name" value="FERRICHROME IRON RECEPTOR-RELATED"/>
    <property type="match status" value="1"/>
</dbReference>
<keyword evidence="9 10" id="KW-0998">Cell outer membrane</keyword>
<feature type="signal peptide" evidence="12">
    <location>
        <begin position="1"/>
        <end position="22"/>
    </location>
</feature>
<keyword evidence="3 10" id="KW-0813">Transport</keyword>